<feature type="domain" description="Reverse transcriptase" evidence="2">
    <location>
        <begin position="1"/>
        <end position="227"/>
    </location>
</feature>
<evidence type="ECO:0000256" key="1">
    <source>
        <dbReference type="SAM" id="MobiDB-lite"/>
    </source>
</evidence>
<proteinExistence type="predicted"/>
<dbReference type="AlphaFoldDB" id="A0AA85G6K1"/>
<name>A0AA85G6K1_9TREM</name>
<sequence length="301" mass="34576">MYNSPYHKTAKWLVQILEPLHKLVVNKSVKDVFDFISKVEHMNLSGKRMISLDVASLFTNVPLTETIDFVCQQLHEKQINVGIPGVSLKELLLKCTMNVHFVFNNTYYRQIDGIAMGSPLGPILADFFLAKLENGPLKEVINKLDFYCRYVGDTFIIVDQDIGKVELLEQFNNKHQAIKFTCEEEIDNKLNFLDVLLIKKANGSISRSVFRKSSSSSQYTHFLNFVPIYYKRNLVKCLANRARKICSVDSINNELEVIHNMLIERGYPLGFLKKHLHSTNKKVKTSTAAKKPQTTIQRRFS</sequence>
<dbReference type="PANTHER" id="PTHR21301">
    <property type="entry name" value="REVERSE TRANSCRIPTASE"/>
    <property type="match status" value="1"/>
</dbReference>
<evidence type="ECO:0000313" key="4">
    <source>
        <dbReference type="WBParaSite" id="SRDH1_75830.1"/>
    </source>
</evidence>
<keyword evidence="3" id="KW-1185">Reference proteome</keyword>
<dbReference type="InterPro" id="IPR058912">
    <property type="entry name" value="HTH_animal"/>
</dbReference>
<reference evidence="3" key="1">
    <citation type="submission" date="2022-06" db="EMBL/GenBank/DDBJ databases">
        <authorList>
            <person name="Berger JAMES D."/>
            <person name="Berger JAMES D."/>
        </authorList>
    </citation>
    <scope>NUCLEOTIDE SEQUENCE [LARGE SCALE GENOMIC DNA]</scope>
</reference>
<organism evidence="3 4">
    <name type="scientific">Schistosoma rodhaini</name>
    <dbReference type="NCBI Taxonomy" id="6188"/>
    <lineage>
        <taxon>Eukaryota</taxon>
        <taxon>Metazoa</taxon>
        <taxon>Spiralia</taxon>
        <taxon>Lophotrochozoa</taxon>
        <taxon>Platyhelminthes</taxon>
        <taxon>Trematoda</taxon>
        <taxon>Digenea</taxon>
        <taxon>Strigeidida</taxon>
        <taxon>Schistosomatoidea</taxon>
        <taxon>Schistosomatidae</taxon>
        <taxon>Schistosoma</taxon>
    </lineage>
</organism>
<dbReference type="PROSITE" id="PS50878">
    <property type="entry name" value="RT_POL"/>
    <property type="match status" value="1"/>
</dbReference>
<dbReference type="WBParaSite" id="SRDH1_75830.1">
    <property type="protein sequence ID" value="SRDH1_75830.1"/>
    <property type="gene ID" value="SRDH1_75830"/>
</dbReference>
<reference evidence="4" key="2">
    <citation type="submission" date="2023-11" db="UniProtKB">
        <authorList>
            <consortium name="WormBaseParasite"/>
        </authorList>
    </citation>
    <scope>IDENTIFICATION</scope>
</reference>
<feature type="region of interest" description="Disordered" evidence="1">
    <location>
        <begin position="282"/>
        <end position="301"/>
    </location>
</feature>
<dbReference type="PANTHER" id="PTHR21301:SF10">
    <property type="entry name" value="REVERSE TRANSCRIPTASE DOMAIN-CONTAINING PROTEIN"/>
    <property type="match status" value="1"/>
</dbReference>
<evidence type="ECO:0000313" key="3">
    <source>
        <dbReference type="Proteomes" id="UP000050792"/>
    </source>
</evidence>
<protein>
    <recommendedName>
        <fullName evidence="2">Reverse transcriptase domain-containing protein</fullName>
    </recommendedName>
</protein>
<evidence type="ECO:0000259" key="2">
    <source>
        <dbReference type="PROSITE" id="PS50878"/>
    </source>
</evidence>
<dbReference type="Pfam" id="PF26215">
    <property type="entry name" value="HTH_animal"/>
    <property type="match status" value="1"/>
</dbReference>
<dbReference type="InterPro" id="IPR000477">
    <property type="entry name" value="RT_dom"/>
</dbReference>
<dbReference type="Proteomes" id="UP000050792">
    <property type="component" value="Unassembled WGS sequence"/>
</dbReference>
<accession>A0AA85G6K1</accession>
<feature type="compositionally biased region" description="Polar residues" evidence="1">
    <location>
        <begin position="285"/>
        <end position="301"/>
    </location>
</feature>